<dbReference type="InterPro" id="IPR025406">
    <property type="entry name" value="DUF4132"/>
</dbReference>
<feature type="domain" description="DUF7737" evidence="5">
    <location>
        <begin position="1383"/>
        <end position="1484"/>
    </location>
</feature>
<reference evidence="6" key="2">
    <citation type="submission" date="2021-04" db="EMBL/GenBank/DDBJ databases">
        <authorList>
            <person name="Gilroy R."/>
        </authorList>
    </citation>
    <scope>NUCLEOTIDE SEQUENCE</scope>
    <source>
        <strain evidence="6">ChiBcec1-1630</strain>
    </source>
</reference>
<dbReference type="Pfam" id="PF24879">
    <property type="entry name" value="DUF7737"/>
    <property type="match status" value="1"/>
</dbReference>
<protein>
    <submittedName>
        <fullName evidence="6">DUF4132 domain-containing protein</fullName>
    </submittedName>
</protein>
<proteinExistence type="predicted"/>
<name>A0A9D2QJM3_9FIRM</name>
<dbReference type="InterPro" id="IPR056639">
    <property type="entry name" value="DUF7737"/>
</dbReference>
<feature type="region of interest" description="Disordered" evidence="2">
    <location>
        <begin position="1164"/>
        <end position="1183"/>
    </location>
</feature>
<evidence type="ECO:0000313" key="6">
    <source>
        <dbReference type="EMBL" id="HJC87308.1"/>
    </source>
</evidence>
<sequence>LQEGLRQQILENADAGSVQTLTRILKLCIDEDLFRYSSVARAFDTWTGLGYGDADGRAVKKCAVLAYDCLTDAEERKRYLESSNSLEAYFALWGMGCMEVADTDRMVRHLLDDGEKYRRILGWLFVSRTDSSRYKMHLAGEYLNERDEELLAWITGCLSVTSSVFNTWSYRKEPFTPEKNPDFPEEKEKRRSLFFTLKETAAFIGNKNRTFTGNPFAFTSVTLENTPVISCMMSLAGYDGDEEMTEELAKLRSWMNVQQRQAFYQNLLQPQKKAAHRALLREALQDRSVQVKERAVQRLSDCRLIGEDLEALADSLRSKSGGLRKAVLSVLEKQEPRTLTAVIEKMLSGGEEYQIQAAVELLLGFSETHPELVRAQTEAVERLKGASLSTQTRILFDRLTAGEKKEEETWTQENGFGLYDPKALAEAAARLEEEEKLAEADRLFSARQLNDMLPSKEEYHSLLERMNAVFTRHADYEYETEAYDGSRSKILFGDASRQFVPIPASFGNSAVLRAQQAVTPEMIPFWEEFRKALGVYGTDPSKMLGLCYTACRWNGPYLYDKKPADWFVKLEKVLAPEYHKAGYDAFQARYWQMADIISLLPQFFQPEEVFPLALQYYRSVLRLIGEENLYREYLEPLRESSYIYLSGRSDFPINHRMAGFWRRILRRTARTPEAFREWFLQEYTLERRGKGEVTEGLTLEDDFRACGEGLLPKETLYERLLTGKNADLRMLTNPTLFRSRGKKILDTWPWAGELVRTAVSRIVEVEEKRGELPTPLTAPAMAIERFEGAEYFCGLLAALGKENFYRGYYYSSETTKQAVLSHLLKRCYPAKGDTPEKLKELLGATDIKEKRLAEAVMYAPQWAGFAEEILKWPGLKKGVWFFHAHINETFSAEKETEVAIYSPISPQQFNDGAFDREWFLAAHQELGEKRFHILYQSAKYITSGNSAHRRSQLYADAVLGKLDARELEKEIEEKRNQEKLRCYPLVPIREGDRKEALRRYEFIQKILKESRQFGSQRRESEKKAVATALENLAMTAGFSDVNRMTWYLESEKLAELTPFFDGVELEGILLRLEIDEEGTAALAMEKKGKPLKTLPKALNKNETALAIKETVKELKEQKRRARESLERAMTESTLFQADELEIILNNPVLAPMAAGLIWTLEEKEERGHAKQSQAEPETGRKTQARKEAAHRNGFLQKTDTGLALQDIRGGLSLLPAEAGLRVSHPHDLITAGEWADYMHVLYEKEIKQPFKQVFREYYPITEEERQERTISRRYAGHQVQPQKTVALLKGRGWTVDYEEGLQKVFYRDNLIVRMYALADWFSPADIEAPTLEEIQFFERETGKPVELEAVPPVLFSETMRDIDLAVSVAHVGGVDPEASHSTVEMRTAIARELVSLLKLSNVSFIGAHAKIHGTLADYSVHLGSGVVHGEGIGMIAILPVHSQARGRIFLPFADDDPKTAEIMSRIILLSEDKKIKDPAILSQIRGL</sequence>
<reference evidence="6" key="1">
    <citation type="journal article" date="2021" name="PeerJ">
        <title>Extensive microbial diversity within the chicken gut microbiome revealed by metagenomics and culture.</title>
        <authorList>
            <person name="Gilroy R."/>
            <person name="Ravi A."/>
            <person name="Getino M."/>
            <person name="Pursley I."/>
            <person name="Horton D.L."/>
            <person name="Alikhan N.F."/>
            <person name="Baker D."/>
            <person name="Gharbi K."/>
            <person name="Hall N."/>
            <person name="Watson M."/>
            <person name="Adriaenssens E.M."/>
            <person name="Foster-Nyarko E."/>
            <person name="Jarju S."/>
            <person name="Secka A."/>
            <person name="Antonio M."/>
            <person name="Oren A."/>
            <person name="Chaudhuri R.R."/>
            <person name="La Ragione R."/>
            <person name="Hildebrand F."/>
            <person name="Pallen M.J."/>
        </authorList>
    </citation>
    <scope>NUCLEOTIDE SEQUENCE</scope>
    <source>
        <strain evidence="6">ChiBcec1-1630</strain>
    </source>
</reference>
<comment type="caution">
    <text evidence="6">The sequence shown here is derived from an EMBL/GenBank/DDBJ whole genome shotgun (WGS) entry which is preliminary data.</text>
</comment>
<evidence type="ECO:0000259" key="4">
    <source>
        <dbReference type="Pfam" id="PF18991"/>
    </source>
</evidence>
<gene>
    <name evidence="6" type="ORF">H9926_04750</name>
</gene>
<evidence type="ECO:0000256" key="2">
    <source>
        <dbReference type="SAM" id="MobiDB-lite"/>
    </source>
</evidence>
<evidence type="ECO:0000259" key="5">
    <source>
        <dbReference type="Pfam" id="PF24879"/>
    </source>
</evidence>
<dbReference type="Pfam" id="PF18991">
    <property type="entry name" value="DUF5724"/>
    <property type="match status" value="1"/>
</dbReference>
<feature type="coiled-coil region" evidence="1">
    <location>
        <begin position="1104"/>
        <end position="1131"/>
    </location>
</feature>
<organism evidence="6 7">
    <name type="scientific">Candidatus Eisenbergiella intestinigallinarum</name>
    <dbReference type="NCBI Taxonomy" id="2838549"/>
    <lineage>
        <taxon>Bacteria</taxon>
        <taxon>Bacillati</taxon>
        <taxon>Bacillota</taxon>
        <taxon>Clostridia</taxon>
        <taxon>Lachnospirales</taxon>
        <taxon>Lachnospiraceae</taxon>
        <taxon>Eisenbergiella</taxon>
    </lineage>
</organism>
<dbReference type="EMBL" id="DWVS01000117">
    <property type="protein sequence ID" value="HJC87308.1"/>
    <property type="molecule type" value="Genomic_DNA"/>
</dbReference>
<evidence type="ECO:0000259" key="3">
    <source>
        <dbReference type="Pfam" id="PF13569"/>
    </source>
</evidence>
<feature type="domain" description="DUF5724" evidence="4">
    <location>
        <begin position="1"/>
        <end position="1047"/>
    </location>
</feature>
<feature type="domain" description="DUF4132" evidence="3">
    <location>
        <begin position="1088"/>
        <end position="1293"/>
    </location>
</feature>
<feature type="non-terminal residue" evidence="6">
    <location>
        <position position="1"/>
    </location>
</feature>
<dbReference type="Pfam" id="PF13569">
    <property type="entry name" value="DUF4132"/>
    <property type="match status" value="1"/>
</dbReference>
<dbReference type="InterPro" id="IPR043782">
    <property type="entry name" value="DUF5724"/>
</dbReference>
<dbReference type="Proteomes" id="UP000823922">
    <property type="component" value="Unassembled WGS sequence"/>
</dbReference>
<evidence type="ECO:0000256" key="1">
    <source>
        <dbReference type="SAM" id="Coils"/>
    </source>
</evidence>
<evidence type="ECO:0000313" key="7">
    <source>
        <dbReference type="Proteomes" id="UP000823922"/>
    </source>
</evidence>
<keyword evidence="1" id="KW-0175">Coiled coil</keyword>
<accession>A0A9D2QJM3</accession>